<sequence>MKTYRLLSVGLLVLATVACNAKTPDERRTAGTMAEYRELSRQLRELDQQQMASELRGAGLQKPAAAIKAKYFGFDPEQKLDFYRTEEGRRIADIVLSYQTPSGGWSKRTDMSTEPRRPGQAYGTEKNYIPTFDNNATSTQFWVMASAFKGTGDERYAKAAERALQLILQAQYPSGGWPQSFPLRGKYHDLITFNDKVVCDLLKIVSAAARGEEGLDFLPAPLRERAADSLRRGLQMIVDAQVVSDGRATIWGAQLDPQTLAPAAARAFEPVALSTAESAELVLFLMELEEPTDDVRKVIESAHQWFAENQILGYRWEKGQHDYRELLPDADANPLWARFYEPGGDRPVFGDRDGKVYYDVRELSLERNLGYGWYTKHPHKVLKKYAKWRQRHGG</sequence>
<protein>
    <submittedName>
        <fullName evidence="4">PelA/Pel-15E family pectate lyase</fullName>
    </submittedName>
</protein>
<comment type="caution">
    <text evidence="4">The sequence shown here is derived from an EMBL/GenBank/DDBJ whole genome shotgun (WGS) entry which is preliminary data.</text>
</comment>
<dbReference type="Gene3D" id="1.50.10.20">
    <property type="match status" value="1"/>
</dbReference>
<dbReference type="GO" id="GO:0016829">
    <property type="term" value="F:lyase activity"/>
    <property type="evidence" value="ECO:0007669"/>
    <property type="project" value="UniProtKB-KW"/>
</dbReference>
<accession>A0A7W4W8Q3</accession>
<organism evidence="4 5">
    <name type="scientific">Microbulbifer rhizosphaerae</name>
    <dbReference type="NCBI Taxonomy" id="1562603"/>
    <lineage>
        <taxon>Bacteria</taxon>
        <taxon>Pseudomonadati</taxon>
        <taxon>Pseudomonadota</taxon>
        <taxon>Gammaproteobacteria</taxon>
        <taxon>Cellvibrionales</taxon>
        <taxon>Microbulbiferaceae</taxon>
        <taxon>Microbulbifer</taxon>
    </lineage>
</organism>
<evidence type="ECO:0000313" key="4">
    <source>
        <dbReference type="EMBL" id="MBB3059746.1"/>
    </source>
</evidence>
<evidence type="ECO:0000256" key="3">
    <source>
        <dbReference type="SAM" id="SignalP"/>
    </source>
</evidence>
<feature type="coiled-coil region" evidence="1">
    <location>
        <begin position="29"/>
        <end position="56"/>
    </location>
</feature>
<gene>
    <name evidence="4" type="ORF">FHS09_000554</name>
</gene>
<name>A0A7W4W8Q3_9GAMM</name>
<dbReference type="Pfam" id="PF09492">
    <property type="entry name" value="Pec_lyase"/>
    <property type="match status" value="1"/>
</dbReference>
<dbReference type="NCBIfam" id="TIGR02474">
    <property type="entry name" value="pec_lyase"/>
    <property type="match status" value="1"/>
</dbReference>
<dbReference type="EMBL" id="JACHWZ010000002">
    <property type="protein sequence ID" value="MBB3059746.1"/>
    <property type="molecule type" value="Genomic_DNA"/>
</dbReference>
<evidence type="ECO:0000313" key="5">
    <source>
        <dbReference type="Proteomes" id="UP000535937"/>
    </source>
</evidence>
<dbReference type="AlphaFoldDB" id="A0A7W4W8Q3"/>
<reference evidence="4 5" key="1">
    <citation type="submission" date="2020-08" db="EMBL/GenBank/DDBJ databases">
        <title>Genomic Encyclopedia of Type Strains, Phase III (KMG-III): the genomes of soil and plant-associated and newly described type strains.</title>
        <authorList>
            <person name="Whitman W."/>
        </authorList>
    </citation>
    <scope>NUCLEOTIDE SEQUENCE [LARGE SCALE GENOMIC DNA]</scope>
    <source>
        <strain evidence="4 5">CECT 8799</strain>
    </source>
</reference>
<keyword evidence="5" id="KW-1185">Reference proteome</keyword>
<feature type="chain" id="PRO_5031245750" evidence="3">
    <location>
        <begin position="22"/>
        <end position="394"/>
    </location>
</feature>
<dbReference type="Proteomes" id="UP000535937">
    <property type="component" value="Unassembled WGS sequence"/>
</dbReference>
<dbReference type="RefSeq" id="WP_183456451.1">
    <property type="nucleotide sequence ID" value="NZ_JACHWZ010000002.1"/>
</dbReference>
<feature type="region of interest" description="Disordered" evidence="2">
    <location>
        <begin position="105"/>
        <end position="127"/>
    </location>
</feature>
<proteinExistence type="predicted"/>
<dbReference type="SUPFAM" id="SSF81853">
    <property type="entry name" value="Family 10 polysaccharide lyase"/>
    <property type="match status" value="1"/>
</dbReference>
<keyword evidence="1" id="KW-0175">Coiled coil</keyword>
<evidence type="ECO:0000256" key="2">
    <source>
        <dbReference type="SAM" id="MobiDB-lite"/>
    </source>
</evidence>
<evidence type="ECO:0000256" key="1">
    <source>
        <dbReference type="SAM" id="Coils"/>
    </source>
</evidence>
<feature type="compositionally biased region" description="Basic and acidic residues" evidence="2">
    <location>
        <begin position="107"/>
        <end position="117"/>
    </location>
</feature>
<keyword evidence="3" id="KW-0732">Signal</keyword>
<keyword evidence="4" id="KW-0456">Lyase</keyword>
<dbReference type="PROSITE" id="PS51257">
    <property type="entry name" value="PROKAR_LIPOPROTEIN"/>
    <property type="match status" value="1"/>
</dbReference>
<dbReference type="InterPro" id="IPR012669">
    <property type="entry name" value="Pectate_lyase"/>
</dbReference>
<feature type="signal peptide" evidence="3">
    <location>
        <begin position="1"/>
        <end position="21"/>
    </location>
</feature>